<dbReference type="Proteomes" id="UP001549320">
    <property type="component" value="Unassembled WGS sequence"/>
</dbReference>
<evidence type="ECO:0000256" key="4">
    <source>
        <dbReference type="ARBA" id="ARBA00023002"/>
    </source>
</evidence>
<evidence type="ECO:0000259" key="8">
    <source>
        <dbReference type="PROSITE" id="PS51384"/>
    </source>
</evidence>
<organism evidence="9 10">
    <name type="scientific">Ottowia thiooxydans</name>
    <dbReference type="NCBI Taxonomy" id="219182"/>
    <lineage>
        <taxon>Bacteria</taxon>
        <taxon>Pseudomonadati</taxon>
        <taxon>Pseudomonadota</taxon>
        <taxon>Betaproteobacteria</taxon>
        <taxon>Burkholderiales</taxon>
        <taxon>Comamonadaceae</taxon>
        <taxon>Ottowia</taxon>
    </lineage>
</organism>
<dbReference type="InterPro" id="IPR017927">
    <property type="entry name" value="FAD-bd_FR_type"/>
</dbReference>
<keyword evidence="4 9" id="KW-0560">Oxidoreductase</keyword>
<feature type="domain" description="FAD-binding FR-type" evidence="8">
    <location>
        <begin position="1"/>
        <end position="103"/>
    </location>
</feature>
<name>A0ABV2Q8Y7_9BURK</name>
<dbReference type="EC" id="1.1.1.404" evidence="9"/>
<dbReference type="PANTHER" id="PTHR47354:SF1">
    <property type="entry name" value="CARNITINE MONOOXYGENASE REDUCTASE SUBUNIT"/>
    <property type="match status" value="1"/>
</dbReference>
<dbReference type="PROSITE" id="PS51085">
    <property type="entry name" value="2FE2S_FER_2"/>
    <property type="match status" value="1"/>
</dbReference>
<dbReference type="RefSeq" id="WP_354443947.1">
    <property type="nucleotide sequence ID" value="NZ_JBEPSH010000005.1"/>
</dbReference>
<keyword evidence="6" id="KW-0411">Iron-sulfur</keyword>
<reference evidence="9 10" key="1">
    <citation type="submission" date="2024-06" db="EMBL/GenBank/DDBJ databases">
        <title>Sorghum-associated microbial communities from plants grown in Nebraska, USA.</title>
        <authorList>
            <person name="Schachtman D."/>
        </authorList>
    </citation>
    <scope>NUCLEOTIDE SEQUENCE [LARGE SCALE GENOMIC DNA]</scope>
    <source>
        <strain evidence="9 10">2709</strain>
    </source>
</reference>
<evidence type="ECO:0000256" key="3">
    <source>
        <dbReference type="ARBA" id="ARBA00022723"/>
    </source>
</evidence>
<evidence type="ECO:0000256" key="1">
    <source>
        <dbReference type="ARBA" id="ARBA00022630"/>
    </source>
</evidence>
<dbReference type="InterPro" id="IPR039261">
    <property type="entry name" value="FNR_nucleotide-bd"/>
</dbReference>
<dbReference type="InterPro" id="IPR017938">
    <property type="entry name" value="Riboflavin_synthase-like_b-brl"/>
</dbReference>
<feature type="domain" description="2Fe-2S ferredoxin-type" evidence="7">
    <location>
        <begin position="233"/>
        <end position="318"/>
    </location>
</feature>
<keyword evidence="5" id="KW-0408">Iron</keyword>
<gene>
    <name evidence="9" type="ORF">ABIE13_002612</name>
</gene>
<keyword evidence="3" id="KW-0479">Metal-binding</keyword>
<dbReference type="PANTHER" id="PTHR47354">
    <property type="entry name" value="NADH OXIDOREDUCTASE HCR"/>
    <property type="match status" value="1"/>
</dbReference>
<protein>
    <submittedName>
        <fullName evidence="9">Ferredoxin-NADP reductase</fullName>
        <ecNumber evidence="9">1.1.1.404</ecNumber>
    </submittedName>
</protein>
<evidence type="ECO:0000256" key="5">
    <source>
        <dbReference type="ARBA" id="ARBA00023004"/>
    </source>
</evidence>
<dbReference type="EMBL" id="JBEPSH010000005">
    <property type="protein sequence ID" value="MET4577501.1"/>
    <property type="molecule type" value="Genomic_DNA"/>
</dbReference>
<evidence type="ECO:0000259" key="7">
    <source>
        <dbReference type="PROSITE" id="PS51085"/>
    </source>
</evidence>
<dbReference type="InterPro" id="IPR050415">
    <property type="entry name" value="MRET"/>
</dbReference>
<dbReference type="GO" id="GO:0016491">
    <property type="term" value="F:oxidoreductase activity"/>
    <property type="evidence" value="ECO:0007669"/>
    <property type="project" value="UniProtKB-KW"/>
</dbReference>
<dbReference type="InterPro" id="IPR012675">
    <property type="entry name" value="Beta-grasp_dom_sf"/>
</dbReference>
<keyword evidence="10" id="KW-1185">Reference proteome</keyword>
<evidence type="ECO:0000256" key="2">
    <source>
        <dbReference type="ARBA" id="ARBA00022714"/>
    </source>
</evidence>
<dbReference type="PROSITE" id="PS51384">
    <property type="entry name" value="FAD_FR"/>
    <property type="match status" value="1"/>
</dbReference>
<dbReference type="SUPFAM" id="SSF54292">
    <property type="entry name" value="2Fe-2S ferredoxin-like"/>
    <property type="match status" value="1"/>
</dbReference>
<evidence type="ECO:0000313" key="9">
    <source>
        <dbReference type="EMBL" id="MET4577501.1"/>
    </source>
</evidence>
<dbReference type="SUPFAM" id="SSF63380">
    <property type="entry name" value="Riboflavin synthase domain-like"/>
    <property type="match status" value="1"/>
</dbReference>
<dbReference type="Gene3D" id="2.40.30.10">
    <property type="entry name" value="Translation factors"/>
    <property type="match status" value="1"/>
</dbReference>
<evidence type="ECO:0000313" key="10">
    <source>
        <dbReference type="Proteomes" id="UP001549320"/>
    </source>
</evidence>
<evidence type="ECO:0000256" key="6">
    <source>
        <dbReference type="ARBA" id="ARBA00023014"/>
    </source>
</evidence>
<sequence>MNKIRVSITERVEAAKDVVRLKLRKADGENLPVFTPGSHIDVFLPNGLLRQYSLLNDCRELGAYEIAVSKAAASRGGSSCVHADLKEGGFIDISEPRNNFSLRIEHRKFQFVAGGIGITPILSMIRYCESQGWDWSLLYLARSRAHAAFQDELRAIGGTRVRWHFDDEAGKLFDFTDPSFAVQPGVPIYCCGPTPVMLAVEQYSNSQPNSPAYFEWFAPPAVARSNEVVDTVFRVKLHRSDKLLVVPESKSILDVLQENGYDLPCSCREGMCRTCETIVLDGVPDHRDYVLSNAEKESGRTMMVCVSRAHSDTLVLDI</sequence>
<dbReference type="CDD" id="cd06185">
    <property type="entry name" value="PDR_like"/>
    <property type="match status" value="1"/>
</dbReference>
<accession>A0ABV2Q8Y7</accession>
<dbReference type="Pfam" id="PF00111">
    <property type="entry name" value="Fer2"/>
    <property type="match status" value="1"/>
</dbReference>
<dbReference type="Gene3D" id="3.40.50.80">
    <property type="entry name" value="Nucleotide-binding domain of ferredoxin-NADP reductase (FNR) module"/>
    <property type="match status" value="1"/>
</dbReference>
<keyword evidence="1" id="KW-0285">Flavoprotein</keyword>
<keyword evidence="2" id="KW-0001">2Fe-2S</keyword>
<dbReference type="SUPFAM" id="SSF52343">
    <property type="entry name" value="Ferredoxin reductase-like, C-terminal NADP-linked domain"/>
    <property type="match status" value="1"/>
</dbReference>
<dbReference type="InterPro" id="IPR036010">
    <property type="entry name" value="2Fe-2S_ferredoxin-like_sf"/>
</dbReference>
<dbReference type="InterPro" id="IPR001041">
    <property type="entry name" value="2Fe-2S_ferredoxin-type"/>
</dbReference>
<comment type="caution">
    <text evidence="9">The sequence shown here is derived from an EMBL/GenBank/DDBJ whole genome shotgun (WGS) entry which is preliminary data.</text>
</comment>
<dbReference type="PRINTS" id="PR00409">
    <property type="entry name" value="PHDIOXRDTASE"/>
</dbReference>
<dbReference type="CDD" id="cd00207">
    <property type="entry name" value="fer2"/>
    <property type="match status" value="1"/>
</dbReference>
<dbReference type="Gene3D" id="3.10.20.30">
    <property type="match status" value="1"/>
</dbReference>
<proteinExistence type="predicted"/>